<evidence type="ECO:0000256" key="7">
    <source>
        <dbReference type="ARBA" id="ARBA00004603"/>
    </source>
</evidence>
<dbReference type="PANTHER" id="PTHR15190:SF1">
    <property type="entry name" value="BONE MARROW STROMAL ANTIGEN 2"/>
    <property type="match status" value="1"/>
</dbReference>
<dbReference type="InParanoid" id="G3UKK9"/>
<keyword evidence="22" id="KW-0449">Lipoprotein</keyword>
<keyword evidence="21" id="KW-0325">Glycoprotein</keyword>
<dbReference type="AlphaFoldDB" id="G3UKK9"/>
<feature type="transmembrane region" description="Helical" evidence="26">
    <location>
        <begin position="20"/>
        <end position="43"/>
    </location>
</feature>
<dbReference type="GO" id="GO:0098552">
    <property type="term" value="C:side of membrane"/>
    <property type="evidence" value="ECO:0007669"/>
    <property type="project" value="UniProtKB-KW"/>
</dbReference>
<reference evidence="27 28" key="1">
    <citation type="submission" date="2009-06" db="EMBL/GenBank/DDBJ databases">
        <title>The Genome Sequence of Loxodonta africana (African elephant).</title>
        <authorList>
            <person name="Di Palma F."/>
            <person name="Heiman D."/>
            <person name="Young S."/>
            <person name="Johnson J."/>
            <person name="Lander E.S."/>
            <person name="Lindblad-Toh K."/>
        </authorList>
    </citation>
    <scope>NUCLEOTIDE SEQUENCE [LARGE SCALE GENOMIC DNA]</scope>
    <source>
        <strain evidence="27 28">Isolate ISIS603380</strain>
    </source>
</reference>
<evidence type="ECO:0000256" key="15">
    <source>
        <dbReference type="ARBA" id="ARBA00022968"/>
    </source>
</evidence>
<organism evidence="27 28">
    <name type="scientific">Loxodonta africana</name>
    <name type="common">African elephant</name>
    <dbReference type="NCBI Taxonomy" id="9785"/>
    <lineage>
        <taxon>Eukaryota</taxon>
        <taxon>Metazoa</taxon>
        <taxon>Chordata</taxon>
        <taxon>Craniata</taxon>
        <taxon>Vertebrata</taxon>
        <taxon>Euteleostomi</taxon>
        <taxon>Mammalia</taxon>
        <taxon>Eutheria</taxon>
        <taxon>Afrotheria</taxon>
        <taxon>Proboscidea</taxon>
        <taxon>Elephantidae</taxon>
        <taxon>Loxodonta</taxon>
    </lineage>
</organism>
<proteinExistence type="predicted"/>
<evidence type="ECO:0000256" key="25">
    <source>
        <dbReference type="SAM" id="Coils"/>
    </source>
</evidence>
<dbReference type="Proteomes" id="UP000007646">
    <property type="component" value="Unassembled WGS sequence"/>
</dbReference>
<dbReference type="InterPro" id="IPR024886">
    <property type="entry name" value="BST2"/>
</dbReference>
<accession>G3UKK9</accession>
<protein>
    <recommendedName>
        <fullName evidence="24">Bone marrow stromal antigen 2</fullName>
    </recommendedName>
</protein>
<feature type="coiled-coil region" evidence="25">
    <location>
        <begin position="97"/>
        <end position="138"/>
    </location>
</feature>
<evidence type="ECO:0000256" key="10">
    <source>
        <dbReference type="ARBA" id="ARBA00022588"/>
    </source>
</evidence>
<keyword evidence="19 26" id="KW-0472">Membrane</keyword>
<name>G3UKK9_LOXAF</name>
<evidence type="ECO:0000256" key="13">
    <source>
        <dbReference type="ARBA" id="ARBA00022753"/>
    </source>
</evidence>
<keyword evidence="15" id="KW-0735">Signal-anchor</keyword>
<dbReference type="FunFam" id="1.20.5.1700:FF:000006">
    <property type="entry name" value="Bone marrow stromal antigen 2"/>
    <property type="match status" value="1"/>
</dbReference>
<evidence type="ECO:0000256" key="22">
    <source>
        <dbReference type="ARBA" id="ARBA00023288"/>
    </source>
</evidence>
<dbReference type="GeneTree" id="ENSGT00390000013782"/>
<dbReference type="eggNOG" id="ENOG502TB0V">
    <property type="taxonomic scope" value="Eukaryota"/>
</dbReference>
<evidence type="ECO:0000256" key="26">
    <source>
        <dbReference type="SAM" id="Phobius"/>
    </source>
</evidence>
<evidence type="ECO:0000256" key="16">
    <source>
        <dbReference type="ARBA" id="ARBA00022989"/>
    </source>
</evidence>
<reference evidence="27" key="2">
    <citation type="submission" date="2025-08" db="UniProtKB">
        <authorList>
            <consortium name="Ensembl"/>
        </authorList>
    </citation>
    <scope>IDENTIFICATION</scope>
    <source>
        <strain evidence="27">Isolate ISIS603380</strain>
    </source>
</reference>
<evidence type="ECO:0000256" key="18">
    <source>
        <dbReference type="ARBA" id="ARBA00023054"/>
    </source>
</evidence>
<dbReference type="GO" id="GO:0009986">
    <property type="term" value="C:cell surface"/>
    <property type="evidence" value="ECO:0007669"/>
    <property type="project" value="TreeGrafter"/>
</dbReference>
<evidence type="ECO:0000256" key="20">
    <source>
        <dbReference type="ARBA" id="ARBA00023157"/>
    </source>
</evidence>
<evidence type="ECO:0000256" key="21">
    <source>
        <dbReference type="ARBA" id="ARBA00023180"/>
    </source>
</evidence>
<keyword evidence="28" id="KW-1185">Reference proteome</keyword>
<evidence type="ECO:0000256" key="1">
    <source>
        <dbReference type="ARBA" id="ARBA00004193"/>
    </source>
</evidence>
<keyword evidence="20" id="KW-1015">Disulfide bond</keyword>
<keyword evidence="8" id="KW-1003">Cell membrane</keyword>
<keyword evidence="10" id="KW-0399">Innate immunity</keyword>
<keyword evidence="16 26" id="KW-1133">Transmembrane helix</keyword>
<dbReference type="OMA" id="DYCRVPM"/>
<dbReference type="FunCoup" id="G3UKK9">
    <property type="interactions" value="3"/>
</dbReference>
<dbReference type="GO" id="GO:0045087">
    <property type="term" value="P:innate immune response"/>
    <property type="evidence" value="ECO:0007669"/>
    <property type="project" value="UniProtKB-KW"/>
</dbReference>
<dbReference type="Pfam" id="PF16716">
    <property type="entry name" value="BST2"/>
    <property type="match status" value="1"/>
</dbReference>
<dbReference type="STRING" id="9785.ENSLAFP00000028368"/>
<sequence length="163" mass="17859">VAPTFNHHCPTDMNDIMERVMAGVLLFLVVGLAVAVSIFAVWANSEACKDGLKAQQKCQNTTRLLEGQLTQAHQGFRRAQAQAITCNRTVVNLTASLEVEKAQSQKKQMHIKELEGEIKKLNQMLQEKLAEVEQLSYTSASNTLSPSVASELLLLLGLKAALL</sequence>
<comment type="subcellular location">
    <subcellularLocation>
        <location evidence="2">Apical cell membrane</location>
    </subcellularLocation>
    <subcellularLocation>
        <location evidence="1">Cell membrane</location>
        <topology evidence="1">Lipid-anchor</topology>
    </subcellularLocation>
    <subcellularLocation>
        <location evidence="3">Cell membrane</location>
        <topology evidence="3">Single-pass type II membrane protein</topology>
    </subcellularLocation>
    <subcellularLocation>
        <location evidence="4">Cytoplasm</location>
    </subcellularLocation>
    <subcellularLocation>
        <location evidence="6">Golgi apparatus</location>
        <location evidence="6">trans-Golgi network</location>
    </subcellularLocation>
    <subcellularLocation>
        <location evidence="7">Late endosome</location>
    </subcellularLocation>
    <subcellularLocation>
        <location evidence="5">Membrane</location>
        <topology evidence="5">Lipid-anchor</topology>
        <topology evidence="5">GPI-anchor</topology>
    </subcellularLocation>
</comment>
<keyword evidence="13" id="KW-0967">Endosome</keyword>
<evidence type="ECO:0000256" key="4">
    <source>
        <dbReference type="ARBA" id="ARBA00004496"/>
    </source>
</evidence>
<keyword evidence="17" id="KW-0333">Golgi apparatus</keyword>
<evidence type="ECO:0000256" key="9">
    <source>
        <dbReference type="ARBA" id="ARBA00022490"/>
    </source>
</evidence>
<keyword evidence="9" id="KW-0963">Cytoplasm</keyword>
<evidence type="ECO:0000256" key="2">
    <source>
        <dbReference type="ARBA" id="ARBA00004221"/>
    </source>
</evidence>
<evidence type="ECO:0000256" key="5">
    <source>
        <dbReference type="ARBA" id="ARBA00004589"/>
    </source>
</evidence>
<evidence type="ECO:0000256" key="12">
    <source>
        <dbReference type="ARBA" id="ARBA00022692"/>
    </source>
</evidence>
<keyword evidence="14" id="KW-0391">Immunity</keyword>
<dbReference type="Gene3D" id="1.20.5.1700">
    <property type="match status" value="1"/>
</dbReference>
<evidence type="ECO:0000313" key="28">
    <source>
        <dbReference type="Proteomes" id="UP000007646"/>
    </source>
</evidence>
<dbReference type="GO" id="GO:0051607">
    <property type="term" value="P:defense response to virus"/>
    <property type="evidence" value="ECO:0007669"/>
    <property type="project" value="InterPro"/>
</dbReference>
<evidence type="ECO:0000256" key="11">
    <source>
        <dbReference type="ARBA" id="ARBA00022622"/>
    </source>
</evidence>
<evidence type="ECO:0000256" key="24">
    <source>
        <dbReference type="ARBA" id="ARBA00073332"/>
    </source>
</evidence>
<dbReference type="GO" id="GO:0005794">
    <property type="term" value="C:Golgi apparatus"/>
    <property type="evidence" value="ECO:0007669"/>
    <property type="project" value="UniProtKB-SubCell"/>
</dbReference>
<evidence type="ECO:0000256" key="3">
    <source>
        <dbReference type="ARBA" id="ARBA00004401"/>
    </source>
</evidence>
<evidence type="ECO:0000256" key="8">
    <source>
        <dbReference type="ARBA" id="ARBA00022475"/>
    </source>
</evidence>
<dbReference type="GO" id="GO:0016324">
    <property type="term" value="C:apical plasma membrane"/>
    <property type="evidence" value="ECO:0007669"/>
    <property type="project" value="UniProtKB-SubCell"/>
</dbReference>
<reference evidence="27" key="3">
    <citation type="submission" date="2025-09" db="UniProtKB">
        <authorList>
            <consortium name="Ensembl"/>
        </authorList>
    </citation>
    <scope>IDENTIFICATION</scope>
    <source>
        <strain evidence="27">Isolate ISIS603380</strain>
    </source>
</reference>
<keyword evidence="18 25" id="KW-0175">Coiled coil</keyword>
<evidence type="ECO:0000256" key="6">
    <source>
        <dbReference type="ARBA" id="ARBA00004601"/>
    </source>
</evidence>
<evidence type="ECO:0000256" key="19">
    <source>
        <dbReference type="ARBA" id="ARBA00023136"/>
    </source>
</evidence>
<dbReference type="HOGENOM" id="CLU_104678_2_0_1"/>
<comment type="subunit">
    <text evidence="23">Parallel homodimer; disulfide-linked. May form homotetramers under reducing conditions. Isoform 1 and isoform 2 form homodimers and also heterodimers with each other. Dimerization is essential for its antiviral activity. Interacts (via cytoplasmic domain) with ARHGAP44. Interacts with MMP14 (via C-terminal cytoplasmic tail). Interacts with LILRA4/ILT7. Interacts with RNF115.</text>
</comment>
<evidence type="ECO:0000256" key="23">
    <source>
        <dbReference type="ARBA" id="ARBA00066143"/>
    </source>
</evidence>
<keyword evidence="12 26" id="KW-0812">Transmembrane</keyword>
<evidence type="ECO:0000313" key="27">
    <source>
        <dbReference type="Ensembl" id="ENSLAFP00000028368.1"/>
    </source>
</evidence>
<dbReference type="PANTHER" id="PTHR15190">
    <property type="entry name" value="BONE MARROW STROMAL ANTIGEN 2"/>
    <property type="match status" value="1"/>
</dbReference>
<evidence type="ECO:0000256" key="17">
    <source>
        <dbReference type="ARBA" id="ARBA00023034"/>
    </source>
</evidence>
<dbReference type="GO" id="GO:0008191">
    <property type="term" value="F:metalloendopeptidase inhibitor activity"/>
    <property type="evidence" value="ECO:0007669"/>
    <property type="project" value="TreeGrafter"/>
</dbReference>
<dbReference type="Ensembl" id="ENSLAFT00000033006.1">
    <property type="protein sequence ID" value="ENSLAFP00000028368.1"/>
    <property type="gene ID" value="ENSLAFG00000031751.1"/>
</dbReference>
<keyword evidence="11" id="KW-0336">GPI-anchor</keyword>
<evidence type="ECO:0000256" key="14">
    <source>
        <dbReference type="ARBA" id="ARBA00022859"/>
    </source>
</evidence>
<dbReference type="GO" id="GO:0005770">
    <property type="term" value="C:late endosome"/>
    <property type="evidence" value="ECO:0007669"/>
    <property type="project" value="UniProtKB-SubCell"/>
</dbReference>